<keyword evidence="3" id="KW-1185">Reference proteome</keyword>
<accession>A0A8H5F1I4</accession>
<reference evidence="2 3" key="1">
    <citation type="journal article" date="2020" name="ISME J.">
        <title>Uncovering the hidden diversity of litter-decomposition mechanisms in mushroom-forming fungi.</title>
        <authorList>
            <person name="Floudas D."/>
            <person name="Bentzer J."/>
            <person name="Ahren D."/>
            <person name="Johansson T."/>
            <person name="Persson P."/>
            <person name="Tunlid A."/>
        </authorList>
    </citation>
    <scope>NUCLEOTIDE SEQUENCE [LARGE SCALE GENOMIC DNA]</scope>
    <source>
        <strain evidence="2 3">CBS 175.51</strain>
    </source>
</reference>
<protein>
    <submittedName>
        <fullName evidence="2">Uncharacterized protein</fullName>
    </submittedName>
</protein>
<comment type="caution">
    <text evidence="2">The sequence shown here is derived from an EMBL/GenBank/DDBJ whole genome shotgun (WGS) entry which is preliminary data.</text>
</comment>
<organism evidence="2 3">
    <name type="scientific">Ephemerocybe angulata</name>
    <dbReference type="NCBI Taxonomy" id="980116"/>
    <lineage>
        <taxon>Eukaryota</taxon>
        <taxon>Fungi</taxon>
        <taxon>Dikarya</taxon>
        <taxon>Basidiomycota</taxon>
        <taxon>Agaricomycotina</taxon>
        <taxon>Agaricomycetes</taxon>
        <taxon>Agaricomycetidae</taxon>
        <taxon>Agaricales</taxon>
        <taxon>Agaricineae</taxon>
        <taxon>Psathyrellaceae</taxon>
        <taxon>Ephemerocybe</taxon>
    </lineage>
</organism>
<name>A0A8H5F1I4_9AGAR</name>
<dbReference type="EMBL" id="JAACJK010000171">
    <property type="protein sequence ID" value="KAF5320112.1"/>
    <property type="molecule type" value="Genomic_DNA"/>
</dbReference>
<evidence type="ECO:0000256" key="1">
    <source>
        <dbReference type="SAM" id="MobiDB-lite"/>
    </source>
</evidence>
<dbReference type="OrthoDB" id="10300773at2759"/>
<sequence length="239" mass="26013">MTSSFLITIINYAYRVHAFLLGGLVAIILSPRPRSSCESCQGHGTQAPGVSRAIPWYVPLGEEEWPEDSSDPDPFTPFQGHGMTFSTPIEMQPVWGTPDEGSTFATNAEDRTKVNEDSPPMNTKQDSSYGHEPLSPTATYSTPNTTPLLQPQNSDIFSTPLSQRGNGAGGLSSNAAPGGVSRPRLSSPRAVTSPIISKEEFTRIMETSPHARKFVHSLAMRMVAESERRREAVTRAGFF</sequence>
<feature type="region of interest" description="Disordered" evidence="1">
    <location>
        <begin position="110"/>
        <end position="193"/>
    </location>
</feature>
<evidence type="ECO:0000313" key="2">
    <source>
        <dbReference type="EMBL" id="KAF5320112.1"/>
    </source>
</evidence>
<dbReference type="Proteomes" id="UP000541558">
    <property type="component" value="Unassembled WGS sequence"/>
</dbReference>
<dbReference type="AlphaFoldDB" id="A0A8H5F1I4"/>
<evidence type="ECO:0000313" key="3">
    <source>
        <dbReference type="Proteomes" id="UP000541558"/>
    </source>
</evidence>
<proteinExistence type="predicted"/>
<gene>
    <name evidence="2" type="ORF">D9611_010262</name>
</gene>
<feature type="compositionally biased region" description="Polar residues" evidence="1">
    <location>
        <begin position="136"/>
        <end position="164"/>
    </location>
</feature>